<dbReference type="NCBIfam" id="TIGR01549">
    <property type="entry name" value="HAD-SF-IA-v1"/>
    <property type="match status" value="1"/>
</dbReference>
<dbReference type="GO" id="GO:0008967">
    <property type="term" value="F:phosphoglycolate phosphatase activity"/>
    <property type="evidence" value="ECO:0007669"/>
    <property type="project" value="TreeGrafter"/>
</dbReference>
<dbReference type="SUPFAM" id="SSF56784">
    <property type="entry name" value="HAD-like"/>
    <property type="match status" value="1"/>
</dbReference>
<dbReference type="Pfam" id="PF13419">
    <property type="entry name" value="HAD_2"/>
    <property type="match status" value="1"/>
</dbReference>
<dbReference type="InterPro" id="IPR041492">
    <property type="entry name" value="HAD_2"/>
</dbReference>
<sequence>MSRKFNLLVFDWDGTLMDSEARIVACLRAAIGDLELESRDEEALKNIIGLGLREAVSALYPGSNDDLLRRLTDRYRYHFLTADPTPSALFDGAEQMLRQLADAGYLMAVATGKGRAGLDKVLDETGVGALFHATRCADETLSKPNPQMLHEVMDELGAERGETLMIGDTEYDMLMAQNAGTGALAVSYGVHTRERLLGCTPLGCIHDIRELEVWLGEYGSIPAEQKERVK</sequence>
<reference evidence="1 2" key="1">
    <citation type="submission" date="2016-10" db="EMBL/GenBank/DDBJ databases">
        <authorList>
            <person name="de Groot N.N."/>
        </authorList>
    </citation>
    <scope>NUCLEOTIDE SEQUENCE [LARGE SCALE GENOMIC DNA]</scope>
    <source>
        <strain evidence="1 2">HLD2</strain>
    </source>
</reference>
<dbReference type="InterPro" id="IPR050155">
    <property type="entry name" value="HAD-like_hydrolase_sf"/>
</dbReference>
<dbReference type="InterPro" id="IPR023198">
    <property type="entry name" value="PGP-like_dom2"/>
</dbReference>
<dbReference type="RefSeq" id="WP_092995499.1">
    <property type="nucleotide sequence ID" value="NZ_FMWD01000005.1"/>
</dbReference>
<dbReference type="OrthoDB" id="9782449at2"/>
<accession>A0A1G5QAM3</accession>
<dbReference type="SFLD" id="SFLDG01129">
    <property type="entry name" value="C1.5:_HAD__Beta-PGM__Phosphata"/>
    <property type="match status" value="1"/>
</dbReference>
<dbReference type="SFLD" id="SFLDS00003">
    <property type="entry name" value="Haloacid_Dehalogenase"/>
    <property type="match status" value="1"/>
</dbReference>
<dbReference type="InterPro" id="IPR023214">
    <property type="entry name" value="HAD_sf"/>
</dbReference>
<dbReference type="InterPro" id="IPR036412">
    <property type="entry name" value="HAD-like_sf"/>
</dbReference>
<dbReference type="PANTHER" id="PTHR43434">
    <property type="entry name" value="PHOSPHOGLYCOLATE PHOSPHATASE"/>
    <property type="match status" value="1"/>
</dbReference>
<dbReference type="GO" id="GO:0006281">
    <property type="term" value="P:DNA repair"/>
    <property type="evidence" value="ECO:0007669"/>
    <property type="project" value="TreeGrafter"/>
</dbReference>
<dbReference type="GO" id="GO:0005829">
    <property type="term" value="C:cytosol"/>
    <property type="evidence" value="ECO:0007669"/>
    <property type="project" value="TreeGrafter"/>
</dbReference>
<dbReference type="Proteomes" id="UP000199648">
    <property type="component" value="Unassembled WGS sequence"/>
</dbReference>
<dbReference type="AlphaFoldDB" id="A0A1G5QAM3"/>
<proteinExistence type="predicted"/>
<dbReference type="InterPro" id="IPR006439">
    <property type="entry name" value="HAD-SF_hydro_IA"/>
</dbReference>
<evidence type="ECO:0000313" key="2">
    <source>
        <dbReference type="Proteomes" id="UP000199648"/>
    </source>
</evidence>
<gene>
    <name evidence="1" type="ORF">SAMN03097708_01733</name>
</gene>
<evidence type="ECO:0000313" key="1">
    <source>
        <dbReference type="EMBL" id="SCZ58903.1"/>
    </source>
</evidence>
<protein>
    <submittedName>
        <fullName evidence="1">Phosphoglycolate phosphatase</fullName>
    </submittedName>
</protein>
<dbReference type="STRING" id="415747.SAMN03097708_01733"/>
<dbReference type="Gene3D" id="1.10.150.240">
    <property type="entry name" value="Putative phosphatase, domain 2"/>
    <property type="match status" value="1"/>
</dbReference>
<dbReference type="Gene3D" id="3.40.50.1000">
    <property type="entry name" value="HAD superfamily/HAD-like"/>
    <property type="match status" value="1"/>
</dbReference>
<organism evidence="1 2">
    <name type="scientific">Thiohalomonas denitrificans</name>
    <dbReference type="NCBI Taxonomy" id="415747"/>
    <lineage>
        <taxon>Bacteria</taxon>
        <taxon>Pseudomonadati</taxon>
        <taxon>Pseudomonadota</taxon>
        <taxon>Gammaproteobacteria</taxon>
        <taxon>Thiohalomonadales</taxon>
        <taxon>Thiohalomonadaceae</taxon>
        <taxon>Thiohalomonas</taxon>
    </lineage>
</organism>
<dbReference type="EMBL" id="FMWD01000005">
    <property type="protein sequence ID" value="SCZ58903.1"/>
    <property type="molecule type" value="Genomic_DNA"/>
</dbReference>
<dbReference type="PANTHER" id="PTHR43434:SF24">
    <property type="entry name" value="HYDROLASE-RELATED"/>
    <property type="match status" value="1"/>
</dbReference>
<name>A0A1G5QAM3_9GAMM</name>
<keyword evidence="2" id="KW-1185">Reference proteome</keyword>